<reference evidence="1 2" key="1">
    <citation type="journal article" date="2011" name="Proc. Natl. Acad. Sci. U.S.A.">
        <title>Evolutionary erosion of yeast sex chromosomes by mating-type switching accidents.</title>
        <authorList>
            <person name="Gordon J.L."/>
            <person name="Armisen D."/>
            <person name="Proux-Wera E."/>
            <person name="Oheigeartaigh S.S."/>
            <person name="Byrne K.P."/>
            <person name="Wolfe K.H."/>
        </authorList>
    </citation>
    <scope>NUCLEOTIDE SEQUENCE [LARGE SCALE GENOMIC DNA]</scope>
    <source>
        <strain evidence="2">ATCC 24235 / CBS 4417 / NBRC 1672 / NRRL Y-8282 / UCD 70-5</strain>
    </source>
</reference>
<dbReference type="InterPro" id="IPR029149">
    <property type="entry name" value="Creatin/AminoP/Spt16_N"/>
</dbReference>
<sequence length="270" mass="30809">MQVLGRSNVSKVLKQTSSWTNNTYLVTSCMTRLNLSNKLGFHFFTTSRYFNTSSRTLAMKSAVTIEKLQMLRSLMAVYNIQCYVIPTEEEHQSEYVSKSDERISLISGFTGSAGVVCIINENSTNNIETNVDRSTINWKAILSTDGRYFNQALKEQEDNWQLHKQDIDKSSWQQLCIRETLNLSKPTNNSNLRIGLDPKLLSYDDMVKFTDEIQKLISATETQKITLVAVATNLVDIVWNKLGGKPSRMSKPIYKLDDKYTAKNFESKKV</sequence>
<dbReference type="PROSITE" id="PS51257">
    <property type="entry name" value="PROKAR_LIPOPROTEIN"/>
    <property type="match status" value="1"/>
</dbReference>
<name>G8BZM0_TETPH</name>
<dbReference type="RefSeq" id="XP_003687782.1">
    <property type="nucleotide sequence ID" value="XM_003687734.1"/>
</dbReference>
<accession>G8BZM0</accession>
<dbReference type="OrthoDB" id="9995434at2759"/>
<dbReference type="STRING" id="1071381.G8BZM0"/>
<evidence type="ECO:0008006" key="3">
    <source>
        <dbReference type="Google" id="ProtNLM"/>
    </source>
</evidence>
<dbReference type="PANTHER" id="PTHR43763:SF6">
    <property type="entry name" value="XAA-PRO AMINOPEPTIDASE 1"/>
    <property type="match status" value="1"/>
</dbReference>
<gene>
    <name evidence="1" type="primary">TPHA0K02170</name>
    <name evidence="1" type="ordered locus">TPHA_0K02170</name>
</gene>
<dbReference type="Proteomes" id="UP000005666">
    <property type="component" value="Chromosome 11"/>
</dbReference>
<dbReference type="EMBL" id="HE612866">
    <property type="protein sequence ID" value="CCE65348.1"/>
    <property type="molecule type" value="Genomic_DNA"/>
</dbReference>
<dbReference type="HOGENOM" id="CLU_1031260_0_0_1"/>
<evidence type="ECO:0000313" key="2">
    <source>
        <dbReference type="Proteomes" id="UP000005666"/>
    </source>
</evidence>
<dbReference type="PANTHER" id="PTHR43763">
    <property type="entry name" value="XAA-PRO AMINOPEPTIDASE 1"/>
    <property type="match status" value="1"/>
</dbReference>
<dbReference type="InterPro" id="IPR050422">
    <property type="entry name" value="X-Pro_aminopeptidase_P"/>
</dbReference>
<organism evidence="1 2">
    <name type="scientific">Tetrapisispora phaffii (strain ATCC 24235 / CBS 4417 / NBRC 1672 / NRRL Y-8282 / UCD 70-5)</name>
    <name type="common">Yeast</name>
    <name type="synonym">Fabospora phaffii</name>
    <dbReference type="NCBI Taxonomy" id="1071381"/>
    <lineage>
        <taxon>Eukaryota</taxon>
        <taxon>Fungi</taxon>
        <taxon>Dikarya</taxon>
        <taxon>Ascomycota</taxon>
        <taxon>Saccharomycotina</taxon>
        <taxon>Saccharomycetes</taxon>
        <taxon>Saccharomycetales</taxon>
        <taxon>Saccharomycetaceae</taxon>
        <taxon>Tetrapisispora</taxon>
    </lineage>
</organism>
<evidence type="ECO:0000313" key="1">
    <source>
        <dbReference type="EMBL" id="CCE65348.1"/>
    </source>
</evidence>
<dbReference type="Gene3D" id="3.40.350.10">
    <property type="entry name" value="Creatinase/prolidase N-terminal domain"/>
    <property type="match status" value="1"/>
</dbReference>
<dbReference type="eggNOG" id="KOG2413">
    <property type="taxonomic scope" value="Eukaryota"/>
</dbReference>
<dbReference type="AlphaFoldDB" id="G8BZM0"/>
<keyword evidence="2" id="KW-1185">Reference proteome</keyword>
<dbReference type="KEGG" id="tpf:TPHA_0K02170"/>
<proteinExistence type="predicted"/>
<protein>
    <recommendedName>
        <fullName evidence="3">Creatinase N-terminal domain-containing protein</fullName>
    </recommendedName>
</protein>
<dbReference type="GeneID" id="11533286"/>